<feature type="transmembrane region" description="Helical" evidence="8">
    <location>
        <begin position="126"/>
        <end position="152"/>
    </location>
</feature>
<dbReference type="OrthoDB" id="3181706at2"/>
<accession>A0A1M4Z378</accession>
<dbReference type="GO" id="GO:1903785">
    <property type="term" value="P:L-valine transmembrane transport"/>
    <property type="evidence" value="ECO:0007669"/>
    <property type="project" value="TreeGrafter"/>
</dbReference>
<gene>
    <name evidence="9" type="ORF">SAMN02746064_01933</name>
</gene>
<organism evidence="9 10">
    <name type="scientific">Alkalibacter saccharofermentans DSM 14828</name>
    <dbReference type="NCBI Taxonomy" id="1120975"/>
    <lineage>
        <taxon>Bacteria</taxon>
        <taxon>Bacillati</taxon>
        <taxon>Bacillota</taxon>
        <taxon>Clostridia</taxon>
        <taxon>Eubacteriales</taxon>
        <taxon>Eubacteriaceae</taxon>
        <taxon>Alkalibacter</taxon>
    </lineage>
</organism>
<proteinExistence type="inferred from homology"/>
<keyword evidence="6 8" id="KW-1133">Transmembrane helix</keyword>
<evidence type="ECO:0000313" key="10">
    <source>
        <dbReference type="Proteomes" id="UP000184251"/>
    </source>
</evidence>
<dbReference type="Pfam" id="PF03591">
    <property type="entry name" value="AzlC"/>
    <property type="match status" value="1"/>
</dbReference>
<feature type="transmembrane region" description="Helical" evidence="8">
    <location>
        <begin position="53"/>
        <end position="74"/>
    </location>
</feature>
<dbReference type="EMBL" id="FQTU01000015">
    <property type="protein sequence ID" value="SHF12519.1"/>
    <property type="molecule type" value="Genomic_DNA"/>
</dbReference>
<dbReference type="PANTHER" id="PTHR34979:SF1">
    <property type="entry name" value="INNER MEMBRANE PROTEIN YGAZ"/>
    <property type="match status" value="1"/>
</dbReference>
<dbReference type="InterPro" id="IPR011606">
    <property type="entry name" value="Brnchd-chn_aa_trnsp_permease"/>
</dbReference>
<dbReference type="STRING" id="1120975.SAMN02746064_01933"/>
<reference evidence="9 10" key="1">
    <citation type="submission" date="2016-11" db="EMBL/GenBank/DDBJ databases">
        <authorList>
            <person name="Jaros S."/>
            <person name="Januszkiewicz K."/>
            <person name="Wedrychowicz H."/>
        </authorList>
    </citation>
    <scope>NUCLEOTIDE SEQUENCE [LARGE SCALE GENOMIC DNA]</scope>
    <source>
        <strain evidence="9 10">DSM 14828</strain>
    </source>
</reference>
<dbReference type="RefSeq" id="WP_073271453.1">
    <property type="nucleotide sequence ID" value="NZ_FQTU01000015.1"/>
</dbReference>
<protein>
    <submittedName>
        <fullName evidence="9">4-azaleucine resistance probable transporter AzlC</fullName>
    </submittedName>
</protein>
<keyword evidence="10" id="KW-1185">Reference proteome</keyword>
<sequence>MGIRQGIKSAFPVCIGYLPLAIAYGVLGRAAGLSGALIVMMSILVYAGAAQFLSINMFATGVMPLEIILTTFIINSRHLIMSASLSRRLEHGIDTLKRMVISFGITDESFSVSSLDDNYVKLPAGYLAAVGLTPYIFWIAGSILGIVFSSFLPEAIEASMGVALYAMFIALLVPGISDSKGLSVLVFSTAVVHSVIVSIMTPSGKPSGWSLVASSLVCAFAGTFLIEEKKDVEK</sequence>
<feature type="transmembrane region" description="Helical" evidence="8">
    <location>
        <begin position="158"/>
        <end position="175"/>
    </location>
</feature>
<evidence type="ECO:0000256" key="6">
    <source>
        <dbReference type="ARBA" id="ARBA00022989"/>
    </source>
</evidence>
<evidence type="ECO:0000256" key="5">
    <source>
        <dbReference type="ARBA" id="ARBA00022692"/>
    </source>
</evidence>
<keyword evidence="3" id="KW-0813">Transport</keyword>
<evidence type="ECO:0000256" key="1">
    <source>
        <dbReference type="ARBA" id="ARBA00004651"/>
    </source>
</evidence>
<evidence type="ECO:0000256" key="3">
    <source>
        <dbReference type="ARBA" id="ARBA00022448"/>
    </source>
</evidence>
<feature type="transmembrane region" description="Helical" evidence="8">
    <location>
        <begin position="21"/>
        <end position="47"/>
    </location>
</feature>
<comment type="similarity">
    <text evidence="2">Belongs to the AzlC family.</text>
</comment>
<dbReference type="Proteomes" id="UP000184251">
    <property type="component" value="Unassembled WGS sequence"/>
</dbReference>
<dbReference type="AlphaFoldDB" id="A0A1M4Z378"/>
<keyword evidence="5 8" id="KW-0812">Transmembrane</keyword>
<evidence type="ECO:0000256" key="4">
    <source>
        <dbReference type="ARBA" id="ARBA00022475"/>
    </source>
</evidence>
<dbReference type="PANTHER" id="PTHR34979">
    <property type="entry name" value="INNER MEMBRANE PROTEIN YGAZ"/>
    <property type="match status" value="1"/>
</dbReference>
<evidence type="ECO:0000256" key="7">
    <source>
        <dbReference type="ARBA" id="ARBA00023136"/>
    </source>
</evidence>
<keyword evidence="7 8" id="KW-0472">Membrane</keyword>
<keyword evidence="4" id="KW-1003">Cell membrane</keyword>
<feature type="transmembrane region" description="Helical" evidence="8">
    <location>
        <begin position="207"/>
        <end position="226"/>
    </location>
</feature>
<dbReference type="GO" id="GO:0005886">
    <property type="term" value="C:plasma membrane"/>
    <property type="evidence" value="ECO:0007669"/>
    <property type="project" value="UniProtKB-SubCell"/>
</dbReference>
<evidence type="ECO:0000256" key="2">
    <source>
        <dbReference type="ARBA" id="ARBA00010735"/>
    </source>
</evidence>
<name>A0A1M4Z378_9FIRM</name>
<evidence type="ECO:0000256" key="8">
    <source>
        <dbReference type="SAM" id="Phobius"/>
    </source>
</evidence>
<feature type="transmembrane region" description="Helical" evidence="8">
    <location>
        <begin position="182"/>
        <end position="201"/>
    </location>
</feature>
<evidence type="ECO:0000313" key="9">
    <source>
        <dbReference type="EMBL" id="SHF12519.1"/>
    </source>
</evidence>
<comment type="subcellular location">
    <subcellularLocation>
        <location evidence="1">Cell membrane</location>
        <topology evidence="1">Multi-pass membrane protein</topology>
    </subcellularLocation>
</comment>